<name>B1TEI7_9BURK</name>
<evidence type="ECO:0000259" key="2">
    <source>
        <dbReference type="Pfam" id="PF08453"/>
    </source>
</evidence>
<feature type="region of interest" description="Disordered" evidence="1">
    <location>
        <begin position="201"/>
        <end position="220"/>
    </location>
</feature>
<evidence type="ECO:0000313" key="3">
    <source>
        <dbReference type="EMBL" id="EDT38013.1"/>
    </source>
</evidence>
<dbReference type="InterPro" id="IPR013661">
    <property type="entry name" value="Peptidase_M9_N_dom"/>
</dbReference>
<dbReference type="EMBL" id="ABLK01000343">
    <property type="protein sequence ID" value="EDT38013.1"/>
    <property type="molecule type" value="Genomic_DNA"/>
</dbReference>
<gene>
    <name evidence="3" type="ORF">BamMEX5DRAFT_6203</name>
</gene>
<dbReference type="AlphaFoldDB" id="B1TEI7"/>
<protein>
    <submittedName>
        <fullName evidence="3">Microbial collagenase, putative</fullName>
    </submittedName>
</protein>
<dbReference type="Proteomes" id="UP000004814">
    <property type="component" value="Unassembled WGS sequence"/>
</dbReference>
<evidence type="ECO:0000313" key="4">
    <source>
        <dbReference type="Proteomes" id="UP000004814"/>
    </source>
</evidence>
<evidence type="ECO:0000256" key="1">
    <source>
        <dbReference type="SAM" id="MobiDB-lite"/>
    </source>
</evidence>
<sequence length="220" mass="24725">MKIFSAENMHAVASRFVQELYRYDASNLTWVNLLIFLRSAYYQYETSGLVDPVPGLAVSLRPYIRSSLANDGLYRENARAPSTTHELMKLITNLQDEAYRLPTLKQRVNSYTASVSNPHAAAAQLQPSASRAFTGILTVLFCAHQRVDGRRILETDASFPNTFERFIAANRASLSNTSAAYQLADTARETRQFLRDPFAAPARQAHDPADARIDHDGWIR</sequence>
<comment type="caution">
    <text evidence="3">The sequence shown here is derived from an EMBL/GenBank/DDBJ whole genome shotgun (WGS) entry which is preliminary data.</text>
</comment>
<accession>B1TEI7</accession>
<dbReference type="Pfam" id="PF08453">
    <property type="entry name" value="Peptidase_M9_N"/>
    <property type="match status" value="1"/>
</dbReference>
<organism evidence="3 4">
    <name type="scientific">Burkholderia ambifaria MEX-5</name>
    <dbReference type="NCBI Taxonomy" id="396597"/>
    <lineage>
        <taxon>Bacteria</taxon>
        <taxon>Pseudomonadati</taxon>
        <taxon>Pseudomonadota</taxon>
        <taxon>Betaproteobacteria</taxon>
        <taxon>Burkholderiales</taxon>
        <taxon>Burkholderiaceae</taxon>
        <taxon>Burkholderia</taxon>
        <taxon>Burkholderia cepacia complex</taxon>
    </lineage>
</organism>
<feature type="domain" description="Peptidase M9 collagenase N-terminal" evidence="2">
    <location>
        <begin position="2"/>
        <end position="123"/>
    </location>
</feature>
<proteinExistence type="predicted"/>
<dbReference type="PATRIC" id="fig|396597.7.peg.1266"/>
<feature type="compositionally biased region" description="Basic and acidic residues" evidence="1">
    <location>
        <begin position="204"/>
        <end position="220"/>
    </location>
</feature>
<reference evidence="3 4" key="1">
    <citation type="submission" date="2008-03" db="EMBL/GenBank/DDBJ databases">
        <title>Sequencing of the draft genome and assembly of Burkholderia ambifaria MEX-5.</title>
        <authorList>
            <consortium name="US DOE Joint Genome Institute (JGI-PGF)"/>
            <person name="Copeland A."/>
            <person name="Lucas S."/>
            <person name="Lapidus A."/>
            <person name="Glavina del Rio T."/>
            <person name="Dalin E."/>
            <person name="Tice H."/>
            <person name="Bruce D."/>
            <person name="Goodwin L."/>
            <person name="Pitluck S."/>
            <person name="Larimer F."/>
            <person name="Land M.L."/>
            <person name="Hauser L."/>
            <person name="Tiedje J."/>
            <person name="Richardson P."/>
        </authorList>
    </citation>
    <scope>NUCLEOTIDE SEQUENCE [LARGE SCALE GENOMIC DNA]</scope>
    <source>
        <strain evidence="3 4">MEX-5</strain>
    </source>
</reference>